<protein>
    <submittedName>
        <fullName evidence="1">Uncharacterized protein</fullName>
    </submittedName>
</protein>
<dbReference type="AlphaFoldDB" id="A0A8S1F3J3"/>
<reference evidence="1 2" key="1">
    <citation type="submission" date="2020-04" db="EMBL/GenBank/DDBJ databases">
        <authorList>
            <person name="Laetsch R D."/>
            <person name="Stevens L."/>
            <person name="Kumar S."/>
            <person name="Blaxter L. M."/>
        </authorList>
    </citation>
    <scope>NUCLEOTIDE SEQUENCE [LARGE SCALE GENOMIC DNA]</scope>
</reference>
<organism evidence="1 2">
    <name type="scientific">Caenorhabditis bovis</name>
    <dbReference type="NCBI Taxonomy" id="2654633"/>
    <lineage>
        <taxon>Eukaryota</taxon>
        <taxon>Metazoa</taxon>
        <taxon>Ecdysozoa</taxon>
        <taxon>Nematoda</taxon>
        <taxon>Chromadorea</taxon>
        <taxon>Rhabditida</taxon>
        <taxon>Rhabditina</taxon>
        <taxon>Rhabditomorpha</taxon>
        <taxon>Rhabditoidea</taxon>
        <taxon>Rhabditidae</taxon>
        <taxon>Peloderinae</taxon>
        <taxon>Caenorhabditis</taxon>
    </lineage>
</organism>
<dbReference type="Proteomes" id="UP000494206">
    <property type="component" value="Unassembled WGS sequence"/>
</dbReference>
<proteinExistence type="predicted"/>
<dbReference type="EMBL" id="CADEPM010000010">
    <property type="protein sequence ID" value="CAB3410397.1"/>
    <property type="molecule type" value="Genomic_DNA"/>
</dbReference>
<name>A0A8S1F3J3_9PELO</name>
<accession>A0A8S1F3J3</accession>
<keyword evidence="2" id="KW-1185">Reference proteome</keyword>
<evidence type="ECO:0000313" key="1">
    <source>
        <dbReference type="EMBL" id="CAB3410397.1"/>
    </source>
</evidence>
<comment type="caution">
    <text evidence="1">The sequence shown here is derived from an EMBL/GenBank/DDBJ whole genome shotgun (WGS) entry which is preliminary data.</text>
</comment>
<evidence type="ECO:0000313" key="2">
    <source>
        <dbReference type="Proteomes" id="UP000494206"/>
    </source>
</evidence>
<gene>
    <name evidence="1" type="ORF">CBOVIS_LOCUS11927</name>
</gene>
<sequence length="122" mass="14469">MNESGEPLEIPDTDLRQICMHHLATENFHFQQAVSEAENIWQRATTFVNFAVIIRNKTIDWKQRFDRFVLEFTNKVEWTTNDYLVCFVKLNSFRNELRDIIKLYHSQCAATNIHLPSSALFF</sequence>